<feature type="compositionally biased region" description="Basic and acidic residues" evidence="1">
    <location>
        <begin position="556"/>
        <end position="565"/>
    </location>
</feature>
<feature type="compositionally biased region" description="Low complexity" evidence="1">
    <location>
        <begin position="721"/>
        <end position="739"/>
    </location>
</feature>
<feature type="region of interest" description="Disordered" evidence="1">
    <location>
        <begin position="175"/>
        <end position="212"/>
    </location>
</feature>
<feature type="compositionally biased region" description="Basic and acidic residues" evidence="1">
    <location>
        <begin position="369"/>
        <end position="380"/>
    </location>
</feature>
<protein>
    <submittedName>
        <fullName evidence="2">Uncharacterized protein</fullName>
    </submittedName>
</protein>
<feature type="compositionally biased region" description="Polar residues" evidence="1">
    <location>
        <begin position="690"/>
        <end position="699"/>
    </location>
</feature>
<dbReference type="GeneID" id="7829038"/>
<evidence type="ECO:0000256" key="1">
    <source>
        <dbReference type="SAM" id="MobiDB-lite"/>
    </source>
</evidence>
<feature type="compositionally biased region" description="Basic and acidic residues" evidence="1">
    <location>
        <begin position="572"/>
        <end position="599"/>
    </location>
</feature>
<gene>
    <name evidence="2" type="ORF">TTHERM_00069280</name>
</gene>
<feature type="compositionally biased region" description="Polar residues" evidence="1">
    <location>
        <begin position="602"/>
        <end position="620"/>
    </location>
</feature>
<evidence type="ECO:0000313" key="3">
    <source>
        <dbReference type="Proteomes" id="UP000009168"/>
    </source>
</evidence>
<feature type="compositionally biased region" description="Low complexity" evidence="1">
    <location>
        <begin position="180"/>
        <end position="192"/>
    </location>
</feature>
<dbReference type="InParanoid" id="I7M0G3"/>
<dbReference type="EMBL" id="GG662853">
    <property type="protein sequence ID" value="EAR87521.2"/>
    <property type="molecule type" value="Genomic_DNA"/>
</dbReference>
<dbReference type="Proteomes" id="UP000009168">
    <property type="component" value="Unassembled WGS sequence"/>
</dbReference>
<feature type="compositionally biased region" description="Polar residues" evidence="1">
    <location>
        <begin position="394"/>
        <end position="406"/>
    </location>
</feature>
<feature type="compositionally biased region" description="Polar residues" evidence="1">
    <location>
        <begin position="627"/>
        <end position="668"/>
    </location>
</feature>
<dbReference type="RefSeq" id="XP_001007766.2">
    <property type="nucleotide sequence ID" value="XM_001007766.2"/>
</dbReference>
<feature type="region of interest" description="Disordered" evidence="1">
    <location>
        <begin position="447"/>
        <end position="541"/>
    </location>
</feature>
<dbReference type="KEGG" id="tet:TTHERM_00069280"/>
<feature type="compositionally biased region" description="Polar residues" evidence="1">
    <location>
        <begin position="201"/>
        <end position="212"/>
    </location>
</feature>
<accession>I7M0G3</accession>
<dbReference type="STRING" id="312017.I7M0G3"/>
<sequence length="1063" mass="125456">MTSKEEIQSQILTLCESQDSFDAYYEEIEEQILQKKDSNLVKAIVQLTTQVLEQNKKEPIQQFLLLLLIQKTVVKKSNEMINQVHNTSALLKVLEKIAKHEARSSDPNRGASYFPRDPEVGKKFLILVLEFLYKSAKSFSQDAKKNPTQFALIYNRLLEEGVTFPQEPLTFYETKKKKNASQSQNAPQQSAVSKRDKSPAPETQTAQGVNQKTSKNIQISNKIFDDVQASISTLLYIFSNLDDIDQDTKDEIENQYKRFQKQIQQINSMLEEADFDEESFNKMLTFSDLMNQFIQQVEKLQKNKYNNSSVIEFKQWLFTYELPFQLEQEQFENDQMNQQMKNQVQQQNQQQQPDNKSKFQDSKPQGNFEENKFDAHKDDNFDFNQFGSQPVAHQGNQNNNEDLFGTFTNNQMKDLQNKNQGQQGQFQSHFDDFEQFGSNFQNLNKKNEEQENQSKLQQEELDRQYQKQKELEKQQQLEREQEEERKKQAELLRKEQEELKKRDQEEKIRKQKEQQEEQERQAKLRRQQEEDEEQERMLQQQLYEEEQERLRLEHEQQQLAEEQRRQKMIKQQQEEQERQRRLLEEQQREDEQQQEESKQIESLNNPFNQKSNFYFNSNDQYNRDSFGAQNQGYFFNSQTQQEQNKNQKSNDNNYSVTVNDNNVYTSKANNNLNNNTNSNVNNSGRPPAFPSQQKQNQDPKISKIESAFGSSNQKFSFGPDSKNNQASQSNRNNNLNVQNEDNRTEMSFNEQFSVSNISVAGGYNQYDFPMKHIKLIDNKVYKGQEVPVVNSIEQTLKQYQLSPQNVRRFKLSNLKRKNNLYENSQIQFGCISDLIFDYINSQNYLKLTIFIGNKTRLPIRNIKIEFDGDESSYIYVKQEKVIDFIPAKTQEKFELIVGYKDVPFSMVNLDLTADFGEIEESQTIETSVFLPNLLTKYIQFKDLDSQAFHSKWRDLRSHILRTDIFPVSKQIIKTPAYFRRFFTKVLEITSLENFVLQQNSNQYDIKYYKLGALIELADSESEFLIKFNVRPDNTLCIQIISLNEAYQSTAATLLQHLRFLLQA</sequence>
<dbReference type="AlphaFoldDB" id="I7M0G3"/>
<proteinExistence type="predicted"/>
<organism evidence="2 3">
    <name type="scientific">Tetrahymena thermophila (strain SB210)</name>
    <dbReference type="NCBI Taxonomy" id="312017"/>
    <lineage>
        <taxon>Eukaryota</taxon>
        <taxon>Sar</taxon>
        <taxon>Alveolata</taxon>
        <taxon>Ciliophora</taxon>
        <taxon>Intramacronucleata</taxon>
        <taxon>Oligohymenophorea</taxon>
        <taxon>Hymenostomatida</taxon>
        <taxon>Tetrahymenina</taxon>
        <taxon>Tetrahymenidae</taxon>
        <taxon>Tetrahymena</taxon>
    </lineage>
</organism>
<dbReference type="eggNOG" id="KOG0516">
    <property type="taxonomic scope" value="Eukaryota"/>
</dbReference>
<feature type="region of interest" description="Disordered" evidence="1">
    <location>
        <begin position="338"/>
        <end position="406"/>
    </location>
</feature>
<dbReference type="InterPro" id="IPR013041">
    <property type="entry name" value="Clathrin_app_Ig-like_sf"/>
</dbReference>
<keyword evidence="3" id="KW-1185">Reference proteome</keyword>
<feature type="compositionally biased region" description="Low complexity" evidence="1">
    <location>
        <begin position="338"/>
        <end position="354"/>
    </location>
</feature>
<feature type="region of interest" description="Disordered" evidence="1">
    <location>
        <begin position="556"/>
        <end position="740"/>
    </location>
</feature>
<evidence type="ECO:0000313" key="2">
    <source>
        <dbReference type="EMBL" id="EAR87521.2"/>
    </source>
</evidence>
<name>I7M0G3_TETTS</name>
<reference evidence="3" key="1">
    <citation type="journal article" date="2006" name="PLoS Biol.">
        <title>Macronuclear genome sequence of the ciliate Tetrahymena thermophila, a model eukaryote.</title>
        <authorList>
            <person name="Eisen J.A."/>
            <person name="Coyne R.S."/>
            <person name="Wu M."/>
            <person name="Wu D."/>
            <person name="Thiagarajan M."/>
            <person name="Wortman J.R."/>
            <person name="Badger J.H."/>
            <person name="Ren Q."/>
            <person name="Amedeo P."/>
            <person name="Jones K.M."/>
            <person name="Tallon L.J."/>
            <person name="Delcher A.L."/>
            <person name="Salzberg S.L."/>
            <person name="Silva J.C."/>
            <person name="Haas B.J."/>
            <person name="Majoros W.H."/>
            <person name="Farzad M."/>
            <person name="Carlton J.M."/>
            <person name="Smith R.K. Jr."/>
            <person name="Garg J."/>
            <person name="Pearlman R.E."/>
            <person name="Karrer K.M."/>
            <person name="Sun L."/>
            <person name="Manning G."/>
            <person name="Elde N.C."/>
            <person name="Turkewitz A.P."/>
            <person name="Asai D.J."/>
            <person name="Wilkes D.E."/>
            <person name="Wang Y."/>
            <person name="Cai H."/>
            <person name="Collins K."/>
            <person name="Stewart B.A."/>
            <person name="Lee S.R."/>
            <person name="Wilamowska K."/>
            <person name="Weinberg Z."/>
            <person name="Ruzzo W.L."/>
            <person name="Wloga D."/>
            <person name="Gaertig J."/>
            <person name="Frankel J."/>
            <person name="Tsao C.-C."/>
            <person name="Gorovsky M.A."/>
            <person name="Keeling P.J."/>
            <person name="Waller R.F."/>
            <person name="Patron N.J."/>
            <person name="Cherry J.M."/>
            <person name="Stover N.A."/>
            <person name="Krieger C.J."/>
            <person name="del Toro C."/>
            <person name="Ryder H.F."/>
            <person name="Williamson S.C."/>
            <person name="Barbeau R.A."/>
            <person name="Hamilton E.P."/>
            <person name="Orias E."/>
        </authorList>
    </citation>
    <scope>NUCLEOTIDE SEQUENCE [LARGE SCALE GENOMIC DNA]</scope>
    <source>
        <strain evidence="3">SB210</strain>
    </source>
</reference>
<dbReference type="SUPFAM" id="SSF49348">
    <property type="entry name" value="Clathrin adaptor appendage domain"/>
    <property type="match status" value="1"/>
</dbReference>
<dbReference type="OrthoDB" id="308755at2759"/>
<feature type="compositionally biased region" description="Low complexity" evidence="1">
    <location>
        <begin position="669"/>
        <end position="682"/>
    </location>
</feature>
<feature type="compositionally biased region" description="Basic and acidic residues" evidence="1">
    <location>
        <begin position="457"/>
        <end position="528"/>
    </location>
</feature>